<evidence type="ECO:0000256" key="1">
    <source>
        <dbReference type="SAM" id="SignalP"/>
    </source>
</evidence>
<keyword evidence="1" id="KW-0732">Signal</keyword>
<evidence type="ECO:0000313" key="4">
    <source>
        <dbReference type="Proteomes" id="UP001232725"/>
    </source>
</evidence>
<feature type="signal peptide" evidence="1">
    <location>
        <begin position="1"/>
        <end position="19"/>
    </location>
</feature>
<feature type="chain" id="PRO_5046744983" evidence="1">
    <location>
        <begin position="20"/>
        <end position="150"/>
    </location>
</feature>
<dbReference type="Proteomes" id="UP001232725">
    <property type="component" value="Unassembled WGS sequence"/>
</dbReference>
<dbReference type="RefSeq" id="WP_305997256.1">
    <property type="nucleotide sequence ID" value="NZ_JAVALS010000011.1"/>
</dbReference>
<dbReference type="Pfam" id="PF10517">
    <property type="entry name" value="DM13"/>
    <property type="match status" value="1"/>
</dbReference>
<reference evidence="3 4" key="1">
    <citation type="submission" date="2023-08" db="EMBL/GenBank/DDBJ databases">
        <title>Arthrobacter horti sp. nov., isolated from forest soil.</title>
        <authorList>
            <person name="Park M."/>
        </authorList>
    </citation>
    <scope>NUCLEOTIDE SEQUENCE [LARGE SCALE GENOMIC DNA]</scope>
    <source>
        <strain evidence="3 4">YJM1</strain>
    </source>
</reference>
<evidence type="ECO:0000313" key="3">
    <source>
        <dbReference type="EMBL" id="MDP5228209.1"/>
    </source>
</evidence>
<accession>A0ABT9IRH9</accession>
<feature type="domain" description="DM13" evidence="2">
    <location>
        <begin position="55"/>
        <end position="150"/>
    </location>
</feature>
<proteinExistence type="predicted"/>
<gene>
    <name evidence="3" type="ORF">Q9R02_13670</name>
</gene>
<protein>
    <submittedName>
        <fullName evidence="3">DM13 domain-containing protein</fullName>
    </submittedName>
</protein>
<dbReference type="PROSITE" id="PS51257">
    <property type="entry name" value="PROKAR_LIPOPROTEIN"/>
    <property type="match status" value="1"/>
</dbReference>
<dbReference type="InterPro" id="IPR019545">
    <property type="entry name" value="DM13_domain"/>
</dbReference>
<dbReference type="EMBL" id="JAVALS010000011">
    <property type="protein sequence ID" value="MDP5228209.1"/>
    <property type="molecule type" value="Genomic_DNA"/>
</dbReference>
<dbReference type="PROSITE" id="PS51549">
    <property type="entry name" value="DM13"/>
    <property type="match status" value="1"/>
</dbReference>
<name>A0ABT9IRH9_9MICC</name>
<evidence type="ECO:0000259" key="2">
    <source>
        <dbReference type="PROSITE" id="PS51549"/>
    </source>
</evidence>
<sequence length="150" mass="14929">MRKAAFATVLLATASLGLAACGSPASSSAPSAAPATTAASPMMTESMSHAASLTGGFAGLNGKKVAGMATLTSGDLMLSGFSSDMGPDLHVYLTKGTDEASVMAGKEIAPVKSDAASQSFMLNGIMTGDYGYVVIHCDKAKAVFGAAKLQ</sequence>
<keyword evidence="4" id="KW-1185">Reference proteome</keyword>
<organism evidence="3 4">
    <name type="scientific">Arthrobacter horti</name>
    <dbReference type="NCBI Taxonomy" id="3068273"/>
    <lineage>
        <taxon>Bacteria</taxon>
        <taxon>Bacillati</taxon>
        <taxon>Actinomycetota</taxon>
        <taxon>Actinomycetes</taxon>
        <taxon>Micrococcales</taxon>
        <taxon>Micrococcaceae</taxon>
        <taxon>Arthrobacter</taxon>
    </lineage>
</organism>
<comment type="caution">
    <text evidence="3">The sequence shown here is derived from an EMBL/GenBank/DDBJ whole genome shotgun (WGS) entry which is preliminary data.</text>
</comment>